<reference evidence="1 2" key="1">
    <citation type="journal article" date="2003" name="Proc. Natl. Acad. Sci. U.S.A.">
        <title>Complete genome sequence and analysis of Wolinella succinogenes.</title>
        <authorList>
            <person name="Baar C."/>
            <person name="Eppinger M."/>
            <person name="Raddatz G."/>
            <person name="Simon JM."/>
            <person name="Lanz C."/>
            <person name="Klimmek O."/>
            <person name="Nandakumar R."/>
            <person name="Gross R."/>
            <person name="Rosinus A."/>
            <person name="Keller H."/>
            <person name="Jagtap P."/>
            <person name="Linke B."/>
            <person name="Meyer F."/>
            <person name="Lederer H."/>
            <person name="Schuster S.C."/>
        </authorList>
    </citation>
    <scope>NUCLEOTIDE SEQUENCE [LARGE SCALE GENOMIC DNA]</scope>
    <source>
        <strain evidence="2">ATCC 29543 / DSM 1740 / CCUG 13145 / JCM 31913 / LMG 7466 / NCTC 11488 / FDC 602W</strain>
    </source>
</reference>
<dbReference type="GO" id="GO:0015920">
    <property type="term" value="P:lipopolysaccharide transport"/>
    <property type="evidence" value="ECO:0007669"/>
    <property type="project" value="InterPro"/>
</dbReference>
<dbReference type="AlphaFoldDB" id="Q7M9I5"/>
<accession>Q7M9I5</accession>
<proteinExistence type="inferred from homology"/>
<dbReference type="HAMAP" id="MF_01411">
    <property type="entry name" value="LPS_assembly_LptD"/>
    <property type="match status" value="1"/>
</dbReference>
<dbReference type="HOGENOM" id="CLU_014172_0_0_7"/>
<sequence>MAAALLLPLCLWGRATLERFDKDQNKIFEFLADHMDAQDKILLGKGNVTLINLDYYVTAQYAKYDTQNGYIDLEGEVNVFKGNALYLKSQTVRIELNSDYAFLEPFYLQDSSTGMWISSSQADFSNEEYRFGESVLSTCNASNPIWHIEMNEGTYDAQSEWMSMWGPKLYFYRYPVFYSPYLSFSAGYKRKTGLLYPSFSHSKDDGFVYNQPIFIAPEDSWDVTLSPQIRTTRGKGLFGEFRMADEQNNILWFNTGFFRNTQSYQDEYDLKNRTHLGYQLKYQRQSLLNTYFSHFDEDGIYVDFTHLNDIDYLRLQKEGEESADIRNKLLTSRLNYYLKGEQDYLGFYAKYYIDLSKADNDTTLQTLPAIQYHRHTEPIFLDRLTYSADYQVKNLARRTGYEVTQQELSVPVSYTMPLADDYFSLTLGSSFYATRANYRGFNRSSESLLENGSFYSNYYTAAINSDLARFYEDFFHTIHYEAAYILPGMKDRRGDFAEVLSLPGNSEELDLKMSQFFYDSNSRMFLYHKMAQPLYFDDYLEKYGELENEVRYYFDEHWSLGSTIFYSHEENRIVESSHDLTYTEDYFSAYLGHFFRERYLRNSEGGSGTLEANFIRAGFKKDFEEFSLFGSLGYDYQEKYFRTWSAGIQKEVKCFSYRLRFVNEIRPVLTTTGAKPVEDRYVMFEFRFVPVISAKIKQEQ</sequence>
<dbReference type="GO" id="GO:1990351">
    <property type="term" value="C:transporter complex"/>
    <property type="evidence" value="ECO:0007669"/>
    <property type="project" value="TreeGrafter"/>
</dbReference>
<protein>
    <submittedName>
        <fullName evidence="1">OUTERMEMBRANE PERMEABILITY PROTEIN</fullName>
    </submittedName>
</protein>
<dbReference type="eggNOG" id="COG1452">
    <property type="taxonomic scope" value="Bacteria"/>
</dbReference>
<dbReference type="PANTHER" id="PTHR30189">
    <property type="entry name" value="LPS-ASSEMBLY PROTEIN"/>
    <property type="match status" value="1"/>
</dbReference>
<keyword evidence="2" id="KW-1185">Reference proteome</keyword>
<gene>
    <name evidence="1" type="primary">IMP</name>
    <name evidence="1" type="ordered locus">WS0896</name>
</gene>
<evidence type="ECO:0000313" key="1">
    <source>
        <dbReference type="EMBL" id="CAE10001.1"/>
    </source>
</evidence>
<dbReference type="Proteomes" id="UP000000422">
    <property type="component" value="Chromosome"/>
</dbReference>
<dbReference type="EMBL" id="BX571659">
    <property type="protein sequence ID" value="CAE10001.1"/>
    <property type="molecule type" value="Genomic_DNA"/>
</dbReference>
<dbReference type="GO" id="GO:0009279">
    <property type="term" value="C:cell outer membrane"/>
    <property type="evidence" value="ECO:0007669"/>
    <property type="project" value="InterPro"/>
</dbReference>
<dbReference type="STRING" id="273121.WS0896"/>
<dbReference type="PANTHER" id="PTHR30189:SF1">
    <property type="entry name" value="LPS-ASSEMBLY PROTEIN LPTD"/>
    <property type="match status" value="1"/>
</dbReference>
<dbReference type="KEGG" id="wsu:WS0896"/>
<name>Q7M9I5_WOLSU</name>
<organism evidence="2">
    <name type="scientific">Wolinella succinogenes (strain ATCC 29543 / DSM 1740 / CCUG 13145 / JCM 31913 / LMG 7466 / NCTC 11488 / FDC 602W)</name>
    <name type="common">Vibrio succinogenes</name>
    <dbReference type="NCBI Taxonomy" id="273121"/>
    <lineage>
        <taxon>Bacteria</taxon>
        <taxon>Pseudomonadati</taxon>
        <taxon>Campylobacterota</taxon>
        <taxon>Epsilonproteobacteria</taxon>
        <taxon>Campylobacterales</taxon>
        <taxon>Helicobacteraceae</taxon>
        <taxon>Wolinella</taxon>
    </lineage>
</organism>
<evidence type="ECO:0000313" key="2">
    <source>
        <dbReference type="Proteomes" id="UP000000422"/>
    </source>
</evidence>
<dbReference type="GO" id="GO:0043165">
    <property type="term" value="P:Gram-negative-bacterium-type cell outer membrane assembly"/>
    <property type="evidence" value="ECO:0007669"/>
    <property type="project" value="InterPro"/>
</dbReference>
<dbReference type="InterPro" id="IPR020889">
    <property type="entry name" value="LipoPS_assembly_LptD"/>
</dbReference>
<dbReference type="InterPro" id="IPR050218">
    <property type="entry name" value="LptD"/>
</dbReference>